<evidence type="ECO:0000313" key="3">
    <source>
        <dbReference type="Proteomes" id="UP000181897"/>
    </source>
</evidence>
<proteinExistence type="predicted"/>
<dbReference type="RefSeq" id="WP_071969934.1">
    <property type="nucleotide sequence ID" value="NZ_CP018076.1"/>
</dbReference>
<protein>
    <submittedName>
        <fullName evidence="2">GNAT family N-acetyltransferase</fullName>
    </submittedName>
</protein>
<evidence type="ECO:0000313" key="2">
    <source>
        <dbReference type="EMBL" id="APE42373.1"/>
    </source>
</evidence>
<dbReference type="Proteomes" id="UP000181897">
    <property type="component" value="Chromosome"/>
</dbReference>
<dbReference type="STRING" id="1917485.BOO69_02300"/>
<dbReference type="Pfam" id="PF21926">
    <property type="entry name" value="FeeM"/>
    <property type="match status" value="1"/>
</dbReference>
<dbReference type="AlphaFoldDB" id="A0A1J0WDH8"/>
<keyword evidence="3" id="KW-1185">Reference proteome</keyword>
<feature type="domain" description="N-acetyltransferase" evidence="1">
    <location>
        <begin position="12"/>
        <end position="178"/>
    </location>
</feature>
<dbReference type="GO" id="GO:0016747">
    <property type="term" value="F:acyltransferase activity, transferring groups other than amino-acyl groups"/>
    <property type="evidence" value="ECO:0007669"/>
    <property type="project" value="InterPro"/>
</dbReference>
<accession>A0A1J0WDH8</accession>
<gene>
    <name evidence="2" type="ORF">BOO69_02300</name>
</gene>
<keyword evidence="2" id="KW-0808">Transferase</keyword>
<dbReference type="Gene3D" id="3.40.630.30">
    <property type="match status" value="1"/>
</dbReference>
<evidence type="ECO:0000259" key="1">
    <source>
        <dbReference type="PROSITE" id="PS51186"/>
    </source>
</evidence>
<name>A0A1J0WDH8_9RHOB</name>
<dbReference type="KEGG" id="suam:BOO69_02300"/>
<dbReference type="EMBL" id="CP018076">
    <property type="protein sequence ID" value="APE42373.1"/>
    <property type="molecule type" value="Genomic_DNA"/>
</dbReference>
<dbReference type="PROSITE" id="PS51186">
    <property type="entry name" value="GNAT"/>
    <property type="match status" value="1"/>
</dbReference>
<dbReference type="OrthoDB" id="9812697at2"/>
<dbReference type="InterPro" id="IPR000182">
    <property type="entry name" value="GNAT_dom"/>
</dbReference>
<sequence length="229" mass="26094">MDQRVTDALTSVRYRVATESDDLENIYRLRYACYRAEQSISENERGLMTDPFDDTANCVHVAVEMEDKIIAALRLHLVSRLSLASPTLQVFPELQGYVDKGQTILDPTRFVIAPSARKKRVPLHFLALRIPFLAAMFYHIDVALAPVRAEHTAFYQRYLGYEKAFEPRDYPRLNKPIQLLTVNFREQSAAVLKRTPVFGPMEDFPEANISFPPLTGIYAPSKKARTEAA</sequence>
<dbReference type="SUPFAM" id="SSF55729">
    <property type="entry name" value="Acyl-CoA N-acyltransferases (Nat)"/>
    <property type="match status" value="1"/>
</dbReference>
<dbReference type="InterPro" id="IPR016181">
    <property type="entry name" value="Acyl_CoA_acyltransferase"/>
</dbReference>
<organism evidence="2 3">
    <name type="scientific">Sulfitobacter alexandrii</name>
    <dbReference type="NCBI Taxonomy" id="1917485"/>
    <lineage>
        <taxon>Bacteria</taxon>
        <taxon>Pseudomonadati</taxon>
        <taxon>Pseudomonadota</taxon>
        <taxon>Alphaproteobacteria</taxon>
        <taxon>Rhodobacterales</taxon>
        <taxon>Roseobacteraceae</taxon>
        <taxon>Sulfitobacter</taxon>
    </lineage>
</organism>
<reference evidence="2 3" key="1">
    <citation type="submission" date="2016-11" db="EMBL/GenBank/DDBJ databases">
        <title>Complete genome sequence of Sulfitobacter sp. AM1-D1, a toxic bacteria associated with marine dinoflagellate Alexandrium minutum in East China Sea.</title>
        <authorList>
            <person name="Yang Q."/>
            <person name="Zhang X."/>
            <person name="Tian X."/>
        </authorList>
    </citation>
    <scope>NUCLEOTIDE SEQUENCE [LARGE SCALE GENOMIC DNA]</scope>
    <source>
        <strain evidence="2 3">AM1-D1</strain>
    </source>
</reference>
<dbReference type="InterPro" id="IPR054597">
    <property type="entry name" value="FeeM_cat"/>
</dbReference>